<dbReference type="Pfam" id="PF05135">
    <property type="entry name" value="Phage_connect_1"/>
    <property type="match status" value="1"/>
</dbReference>
<dbReference type="InterPro" id="IPR021146">
    <property type="entry name" value="Phage_gp6-like_head-tail"/>
</dbReference>
<dbReference type="Gene3D" id="1.10.3230.30">
    <property type="entry name" value="Phage gp6-like head-tail connector protein"/>
    <property type="match status" value="1"/>
</dbReference>
<accession>W7DQQ5</accession>
<gene>
    <name evidence="1" type="ORF">MCOL2_01600</name>
</gene>
<sequence>MFDVESKEELEEIKLHLRVDLGFSDSEIKRMVKAAQFFLMSEIGDDRTFYKKENVLELFNLATLFLTDHYYKTRSATTSLKFSEVPYSVHSIILSLKAEYLLYKKRGGEDGIGPT</sequence>
<reference evidence="1 2" key="1">
    <citation type="submission" date="2012-12" db="EMBL/GenBank/DDBJ databases">
        <title>Novel taxa of Listeriaceae from agricultural environments in the United States.</title>
        <authorList>
            <person name="den Bakker H.C."/>
            <person name="Allred A."/>
            <person name="Warchocki S."/>
            <person name="Wright E.M."/>
            <person name="Burrell A."/>
            <person name="Nightingale K.K."/>
            <person name="Kephart D."/>
            <person name="Wiedmann M."/>
        </authorList>
    </citation>
    <scope>NUCLEOTIDE SEQUENCE [LARGE SCALE GENOMIC DNA]</scope>
    <source>
        <strain evidence="1 2">FSL S10-1203</strain>
    </source>
</reference>
<name>W7DQQ5_9LIST</name>
<dbReference type="InterPro" id="IPR006450">
    <property type="entry name" value="Phage_HK97_gp6-like"/>
</dbReference>
<comment type="caution">
    <text evidence="1">The sequence shown here is derived from an EMBL/GenBank/DDBJ whole genome shotgun (WGS) entry which is preliminary data.</text>
</comment>
<dbReference type="AlphaFoldDB" id="W7DQQ5"/>
<evidence type="ECO:0000313" key="1">
    <source>
        <dbReference type="EMBL" id="EUJ64847.1"/>
    </source>
</evidence>
<protein>
    <submittedName>
        <fullName evidence="1">Phage related protein</fullName>
    </submittedName>
</protein>
<organism evidence="1 2">
    <name type="scientific">Listeria fleischmannii FSL S10-1203</name>
    <dbReference type="NCBI Taxonomy" id="1265822"/>
    <lineage>
        <taxon>Bacteria</taxon>
        <taxon>Bacillati</taxon>
        <taxon>Bacillota</taxon>
        <taxon>Bacilli</taxon>
        <taxon>Bacillales</taxon>
        <taxon>Listeriaceae</taxon>
        <taxon>Listeria</taxon>
    </lineage>
</organism>
<proteinExistence type="predicted"/>
<dbReference type="PATRIC" id="fig|1265822.4.peg.326"/>
<dbReference type="RefSeq" id="WP_036061947.1">
    <property type="nucleotide sequence ID" value="NZ_AODM01000005.1"/>
</dbReference>
<dbReference type="CDD" id="cd08054">
    <property type="entry name" value="gp6"/>
    <property type="match status" value="1"/>
</dbReference>
<dbReference type="Proteomes" id="UP000019241">
    <property type="component" value="Unassembled WGS sequence"/>
</dbReference>
<evidence type="ECO:0000313" key="2">
    <source>
        <dbReference type="Proteomes" id="UP000019241"/>
    </source>
</evidence>
<dbReference type="EMBL" id="AODM01000005">
    <property type="protein sequence ID" value="EUJ64847.1"/>
    <property type="molecule type" value="Genomic_DNA"/>
</dbReference>
<dbReference type="NCBIfam" id="TIGR01560">
    <property type="entry name" value="put_DNA_pack"/>
    <property type="match status" value="1"/>
</dbReference>